<dbReference type="STRING" id="1392247.A0A3N4L2W0"/>
<name>A0A3N4L2W0_9PEZI</name>
<dbReference type="InterPro" id="IPR044666">
    <property type="entry name" value="Cyclophilin_A-like"/>
</dbReference>
<dbReference type="EC" id="2.3.2.27" evidence="6"/>
<dbReference type="Gene3D" id="3.30.40.10">
    <property type="entry name" value="Zinc/RING finger domain, C3HC4 (zinc finger)"/>
    <property type="match status" value="1"/>
</dbReference>
<proteinExistence type="inferred from homology"/>
<dbReference type="InterPro" id="IPR029000">
    <property type="entry name" value="Cyclophilin-like_dom_sf"/>
</dbReference>
<evidence type="ECO:0000256" key="13">
    <source>
        <dbReference type="ARBA" id="ARBA00023242"/>
    </source>
</evidence>
<dbReference type="FunFam" id="2.40.100.10:FF:000014">
    <property type="entry name" value="Peptidyl-prolyl cis-trans isomerase cyp65"/>
    <property type="match status" value="1"/>
</dbReference>
<dbReference type="AlphaFoldDB" id="A0A3N4L2W0"/>
<evidence type="ECO:0000256" key="15">
    <source>
        <dbReference type="ARBA" id="ARBA00030942"/>
    </source>
</evidence>
<dbReference type="InterPro" id="IPR020892">
    <property type="entry name" value="Cyclophilin-type_PPIase_CS"/>
</dbReference>
<evidence type="ECO:0000256" key="3">
    <source>
        <dbReference type="ARBA" id="ARBA00003697"/>
    </source>
</evidence>
<keyword evidence="21" id="KW-1185">Reference proteome</keyword>
<sequence>MGKGTDKLYITHSEWASDDFGASTGFASKNTLPFRRLPYNFCSLSLQPFSHPVCTADGTIFDLTNIIPWLKKHGTNPVTGGKLAYGELLKLNMHKNDDGEYCDPVTFKVFTDNTHIVALRASGNVFAWDTVERLNIKPKHWEDLVSGDVFSRKDIITLQDPHNLSNRDMSNFKYLKEGTSTLTPEQEAKRADPLSNINLSAIGSSSKILAAKAAVAKARAAKSSDPNHNPAVPRSSSALSRGGAESSSNTSNRAAVPYNAARHTTGKAAASFTSTAMSVHTTSERALLSDEEYMLKPKKIKYKGYARIQTNLGNLNIKLHTDYAPKAVYNFVKLSQKGYYNGVKFHRSIRNFMIQGGDPTGTGRGGESYWGKTFDDEWESPLLHDSRGVISMANKGKNTNTSQFFITYRPAKHLDKKHTIFGQVVGGLEVLDKMETTPTGEGDRPTKDIVINEVIVFVDPFEEFLKQQAEDQEKEKQEEEKKRVGTEDDMTTWTGKRLKDGRRKADGTEGVTGVGKYLKAATAKAAAGEEDEIVGVVEDEYTYEEPVKKKTKSGGGFGNFDSW</sequence>
<evidence type="ECO:0000256" key="2">
    <source>
        <dbReference type="ARBA" id="ARBA00000971"/>
    </source>
</evidence>
<keyword evidence="13" id="KW-0539">Nucleus</keyword>
<dbReference type="OrthoDB" id="407558at2759"/>
<dbReference type="Gene3D" id="2.40.100.10">
    <property type="entry name" value="Cyclophilin-like"/>
    <property type="match status" value="1"/>
</dbReference>
<dbReference type="InterPro" id="IPR013083">
    <property type="entry name" value="Znf_RING/FYVE/PHD"/>
</dbReference>
<dbReference type="PROSITE" id="PS50072">
    <property type="entry name" value="CSA_PPIASE_2"/>
    <property type="match status" value="1"/>
</dbReference>
<dbReference type="GO" id="GO:0071013">
    <property type="term" value="C:catalytic step 2 spliceosome"/>
    <property type="evidence" value="ECO:0007669"/>
    <property type="project" value="TreeGrafter"/>
</dbReference>
<dbReference type="EC" id="5.2.1.8" evidence="7"/>
<comment type="function">
    <text evidence="3">May catalyze the cis-trans isomerization of proline imidic peptide bonds in oligopeptides thereby assisting the folding of proteins. May also function as a chaperone, playing a role in intracellular transport of proteins. May also have a protein ubiquitin ligase activity acting as an E3 ubiquitin protein ligase or as a ubiquitin-ubiquitin ligase promoting elongation of ubiquitin chains on proteins.</text>
</comment>
<dbReference type="Pfam" id="PF00160">
    <property type="entry name" value="Pro_isomerase"/>
    <property type="match status" value="1"/>
</dbReference>
<evidence type="ECO:0000256" key="12">
    <source>
        <dbReference type="ARBA" id="ARBA00023235"/>
    </source>
</evidence>
<dbReference type="CDD" id="cd01923">
    <property type="entry name" value="cyclophilin_RING"/>
    <property type="match status" value="1"/>
</dbReference>
<feature type="compositionally biased region" description="Basic and acidic residues" evidence="17">
    <location>
        <begin position="469"/>
        <end position="486"/>
    </location>
</feature>
<evidence type="ECO:0000256" key="11">
    <source>
        <dbReference type="ARBA" id="ARBA00023110"/>
    </source>
</evidence>
<dbReference type="GO" id="GO:0003755">
    <property type="term" value="F:peptidyl-prolyl cis-trans isomerase activity"/>
    <property type="evidence" value="ECO:0007669"/>
    <property type="project" value="UniProtKB-KW"/>
</dbReference>
<evidence type="ECO:0000256" key="10">
    <source>
        <dbReference type="ARBA" id="ARBA00022786"/>
    </source>
</evidence>
<evidence type="ECO:0000256" key="9">
    <source>
        <dbReference type="ARBA" id="ARBA00022679"/>
    </source>
</evidence>
<accession>A0A3N4L2W0</accession>
<evidence type="ECO:0000256" key="16">
    <source>
        <dbReference type="ARBA" id="ARBA00033051"/>
    </source>
</evidence>
<dbReference type="SUPFAM" id="SSF57850">
    <property type="entry name" value="RING/U-box"/>
    <property type="match status" value="1"/>
</dbReference>
<keyword evidence="12" id="KW-0413">Isomerase</keyword>
<dbReference type="Proteomes" id="UP000277580">
    <property type="component" value="Unassembled WGS sequence"/>
</dbReference>
<comment type="subcellular location">
    <subcellularLocation>
        <location evidence="4">Nucleus</location>
    </subcellularLocation>
</comment>
<dbReference type="InterPro" id="IPR002130">
    <property type="entry name" value="Cyclophilin-type_PPIase_dom"/>
</dbReference>
<dbReference type="InterPro" id="IPR003613">
    <property type="entry name" value="Ubox_domain"/>
</dbReference>
<reference evidence="20 21" key="1">
    <citation type="journal article" date="2018" name="Nat. Ecol. Evol.">
        <title>Pezizomycetes genomes reveal the molecular basis of ectomycorrhizal truffle lifestyle.</title>
        <authorList>
            <person name="Murat C."/>
            <person name="Payen T."/>
            <person name="Noel B."/>
            <person name="Kuo A."/>
            <person name="Morin E."/>
            <person name="Chen J."/>
            <person name="Kohler A."/>
            <person name="Krizsan K."/>
            <person name="Balestrini R."/>
            <person name="Da Silva C."/>
            <person name="Montanini B."/>
            <person name="Hainaut M."/>
            <person name="Levati E."/>
            <person name="Barry K.W."/>
            <person name="Belfiori B."/>
            <person name="Cichocki N."/>
            <person name="Clum A."/>
            <person name="Dockter R.B."/>
            <person name="Fauchery L."/>
            <person name="Guy J."/>
            <person name="Iotti M."/>
            <person name="Le Tacon F."/>
            <person name="Lindquist E.A."/>
            <person name="Lipzen A."/>
            <person name="Malagnac F."/>
            <person name="Mello A."/>
            <person name="Molinier V."/>
            <person name="Miyauchi S."/>
            <person name="Poulain J."/>
            <person name="Riccioni C."/>
            <person name="Rubini A."/>
            <person name="Sitrit Y."/>
            <person name="Splivallo R."/>
            <person name="Traeger S."/>
            <person name="Wang M."/>
            <person name="Zifcakova L."/>
            <person name="Wipf D."/>
            <person name="Zambonelli A."/>
            <person name="Paolocci F."/>
            <person name="Nowrousian M."/>
            <person name="Ottonello S."/>
            <person name="Baldrian P."/>
            <person name="Spatafora J.W."/>
            <person name="Henrissat B."/>
            <person name="Nagy L.G."/>
            <person name="Aury J.M."/>
            <person name="Wincker P."/>
            <person name="Grigoriev I.V."/>
            <person name="Bonfante P."/>
            <person name="Martin F.M."/>
        </authorList>
    </citation>
    <scope>NUCLEOTIDE SEQUENCE [LARGE SCALE GENOMIC DNA]</scope>
    <source>
        <strain evidence="20 21">CCBAS932</strain>
    </source>
</reference>
<dbReference type="PROSITE" id="PS00170">
    <property type="entry name" value="CSA_PPIASE_1"/>
    <property type="match status" value="1"/>
</dbReference>
<gene>
    <name evidence="20" type="ORF">P167DRAFT_517842</name>
</gene>
<dbReference type="InParanoid" id="A0A3N4L2W0"/>
<comment type="similarity">
    <text evidence="5">Belongs to the cyclophilin-type PPIase family. PPIL2 subfamily.</text>
</comment>
<dbReference type="PANTHER" id="PTHR45625">
    <property type="entry name" value="PEPTIDYL-PROLYL CIS-TRANS ISOMERASE-RELATED"/>
    <property type="match status" value="1"/>
</dbReference>
<dbReference type="GO" id="GO:0000209">
    <property type="term" value="P:protein polyubiquitination"/>
    <property type="evidence" value="ECO:0007669"/>
    <property type="project" value="TreeGrafter"/>
</dbReference>
<dbReference type="PROSITE" id="PS51698">
    <property type="entry name" value="U_BOX"/>
    <property type="match status" value="1"/>
</dbReference>
<comment type="catalytic activity">
    <reaction evidence="1">
        <text>S-ubiquitinyl-[E2 ubiquitin-conjugating enzyme]-L-cysteine + [acceptor protein]-L-lysine = [E2 ubiquitin-conjugating enzyme]-L-cysteine + N(6)-ubiquitinyl-[acceptor protein]-L-lysine.</text>
        <dbReference type="EC" id="2.3.2.27"/>
    </reaction>
</comment>
<feature type="domain" description="PPIase cyclophilin-type" evidence="18">
    <location>
        <begin position="302"/>
        <end position="456"/>
    </location>
</feature>
<evidence type="ECO:0000256" key="14">
    <source>
        <dbReference type="ARBA" id="ARBA00030661"/>
    </source>
</evidence>
<dbReference type="GO" id="GO:0006457">
    <property type="term" value="P:protein folding"/>
    <property type="evidence" value="ECO:0007669"/>
    <property type="project" value="InterPro"/>
</dbReference>
<keyword evidence="10" id="KW-0833">Ubl conjugation pathway</keyword>
<dbReference type="CDD" id="cd16663">
    <property type="entry name" value="RING-Ubox_PPIL2"/>
    <property type="match status" value="1"/>
</dbReference>
<dbReference type="FunFam" id="3.30.40.10:FF:000079">
    <property type="entry name" value="Peptidyl-prolyl cis-trans isomerase 2"/>
    <property type="match status" value="1"/>
</dbReference>
<feature type="domain" description="U-box" evidence="19">
    <location>
        <begin position="35"/>
        <end position="108"/>
    </location>
</feature>
<dbReference type="PANTHER" id="PTHR45625:SF1">
    <property type="entry name" value="RING-TYPE E3 UBIQUITIN-PROTEIN LIGASE PPIL2"/>
    <property type="match status" value="1"/>
</dbReference>
<evidence type="ECO:0000256" key="4">
    <source>
        <dbReference type="ARBA" id="ARBA00004123"/>
    </source>
</evidence>
<feature type="compositionally biased region" description="Polar residues" evidence="17">
    <location>
        <begin position="234"/>
        <end position="253"/>
    </location>
</feature>
<evidence type="ECO:0000256" key="7">
    <source>
        <dbReference type="ARBA" id="ARBA00013194"/>
    </source>
</evidence>
<evidence type="ECO:0000313" key="20">
    <source>
        <dbReference type="EMBL" id="RPB15862.1"/>
    </source>
</evidence>
<keyword evidence="9" id="KW-0808">Transferase</keyword>
<dbReference type="SUPFAM" id="SSF50891">
    <property type="entry name" value="Cyclophilin-like"/>
    <property type="match status" value="1"/>
</dbReference>
<comment type="catalytic activity">
    <reaction evidence="2">
        <text>[protein]-peptidylproline (omega=180) = [protein]-peptidylproline (omega=0)</text>
        <dbReference type="Rhea" id="RHEA:16237"/>
        <dbReference type="Rhea" id="RHEA-COMP:10747"/>
        <dbReference type="Rhea" id="RHEA-COMP:10748"/>
        <dbReference type="ChEBI" id="CHEBI:83833"/>
        <dbReference type="ChEBI" id="CHEBI:83834"/>
        <dbReference type="EC" id="5.2.1.8"/>
    </reaction>
</comment>
<feature type="region of interest" description="Disordered" evidence="17">
    <location>
        <begin position="220"/>
        <end position="256"/>
    </location>
</feature>
<dbReference type="PRINTS" id="PR00153">
    <property type="entry name" value="CSAPPISMRASE"/>
</dbReference>
<dbReference type="EMBL" id="ML119111">
    <property type="protein sequence ID" value="RPB15862.1"/>
    <property type="molecule type" value="Genomic_DNA"/>
</dbReference>
<protein>
    <recommendedName>
        <fullName evidence="8">Peptidyl-prolyl cis-trans isomerase-like 2</fullName>
        <ecNumber evidence="6">2.3.2.27</ecNumber>
        <ecNumber evidence="7">5.2.1.8</ecNumber>
    </recommendedName>
    <alternativeName>
        <fullName evidence="14">Cyclophilin-60</fullName>
    </alternativeName>
    <alternativeName>
        <fullName evidence="15">Cyclophilin-like protein Cyp-60</fullName>
    </alternativeName>
    <alternativeName>
        <fullName evidence="16">RING-type E3 ubiquitin transferase isomerase-like 2</fullName>
    </alternativeName>
</protein>
<evidence type="ECO:0000256" key="5">
    <source>
        <dbReference type="ARBA" id="ARBA00007930"/>
    </source>
</evidence>
<evidence type="ECO:0000259" key="19">
    <source>
        <dbReference type="PROSITE" id="PS51698"/>
    </source>
</evidence>
<dbReference type="SMR" id="A0A3N4L2W0"/>
<dbReference type="GO" id="GO:0061630">
    <property type="term" value="F:ubiquitin protein ligase activity"/>
    <property type="evidence" value="ECO:0007669"/>
    <property type="project" value="UniProtKB-EC"/>
</dbReference>
<organism evidence="20 21">
    <name type="scientific">Morchella conica CCBAS932</name>
    <dbReference type="NCBI Taxonomy" id="1392247"/>
    <lineage>
        <taxon>Eukaryota</taxon>
        <taxon>Fungi</taxon>
        <taxon>Dikarya</taxon>
        <taxon>Ascomycota</taxon>
        <taxon>Pezizomycotina</taxon>
        <taxon>Pezizomycetes</taxon>
        <taxon>Pezizales</taxon>
        <taxon>Morchellaceae</taxon>
        <taxon>Morchella</taxon>
    </lineage>
</organism>
<evidence type="ECO:0000256" key="1">
    <source>
        <dbReference type="ARBA" id="ARBA00000900"/>
    </source>
</evidence>
<evidence type="ECO:0000256" key="8">
    <source>
        <dbReference type="ARBA" id="ARBA00020592"/>
    </source>
</evidence>
<evidence type="ECO:0000256" key="6">
    <source>
        <dbReference type="ARBA" id="ARBA00012483"/>
    </source>
</evidence>
<evidence type="ECO:0000313" key="21">
    <source>
        <dbReference type="Proteomes" id="UP000277580"/>
    </source>
</evidence>
<evidence type="ECO:0000256" key="17">
    <source>
        <dbReference type="SAM" id="MobiDB-lite"/>
    </source>
</evidence>
<keyword evidence="11" id="KW-0697">Rotamase</keyword>
<evidence type="ECO:0000259" key="18">
    <source>
        <dbReference type="PROSITE" id="PS50072"/>
    </source>
</evidence>
<dbReference type="InterPro" id="IPR026951">
    <property type="entry name" value="PPIL2_U-box_dom"/>
</dbReference>
<dbReference type="SMART" id="SM00504">
    <property type="entry name" value="Ubox"/>
    <property type="match status" value="1"/>
</dbReference>
<feature type="region of interest" description="Disordered" evidence="17">
    <location>
        <begin position="469"/>
        <end position="490"/>
    </location>
</feature>